<sequence>ESGMMMYLKPGSGLADGLGLTGDGSCGALVGASMVIGYLFGREYKDFGDMYKPMESYRLVKNLHDQYVEKYGSCRCHDVQESLVGRTYNLWDPNDLKEAFNSGMMEHCSKLVGSISFIFIELNLF</sequence>
<keyword evidence="1" id="KW-0472">Membrane</keyword>
<evidence type="ECO:0000313" key="2">
    <source>
        <dbReference type="EMBL" id="GAI92651.1"/>
    </source>
</evidence>
<name>X1TMQ7_9ZZZZ</name>
<proteinExistence type="predicted"/>
<feature type="transmembrane region" description="Helical" evidence="1">
    <location>
        <begin position="20"/>
        <end position="40"/>
    </location>
</feature>
<reference evidence="2" key="1">
    <citation type="journal article" date="2014" name="Front. Microbiol.">
        <title>High frequency of phylogenetically diverse reductive dehalogenase-homologous genes in deep subseafloor sedimentary metagenomes.</title>
        <authorList>
            <person name="Kawai M."/>
            <person name="Futagami T."/>
            <person name="Toyoda A."/>
            <person name="Takaki Y."/>
            <person name="Nishi S."/>
            <person name="Hori S."/>
            <person name="Arai W."/>
            <person name="Tsubouchi T."/>
            <person name="Morono Y."/>
            <person name="Uchiyama I."/>
            <person name="Ito T."/>
            <person name="Fujiyama A."/>
            <person name="Inagaki F."/>
            <person name="Takami H."/>
        </authorList>
    </citation>
    <scope>NUCLEOTIDE SEQUENCE</scope>
    <source>
        <strain evidence="2">Expedition CK06-06</strain>
    </source>
</reference>
<dbReference type="InterPro" id="IPR010181">
    <property type="entry name" value="CGCAxxGCC_motif"/>
</dbReference>
<keyword evidence="1" id="KW-1133">Transmembrane helix</keyword>
<accession>X1TMQ7</accession>
<gene>
    <name evidence="2" type="ORF">S12H4_26822</name>
</gene>
<dbReference type="EMBL" id="BARW01015258">
    <property type="protein sequence ID" value="GAI92651.1"/>
    <property type="molecule type" value="Genomic_DNA"/>
</dbReference>
<dbReference type="Pfam" id="PF09719">
    <property type="entry name" value="C_GCAxxG_C_C"/>
    <property type="match status" value="1"/>
</dbReference>
<protein>
    <recommendedName>
        <fullName evidence="3">C_GCAxxG_C_C family protein</fullName>
    </recommendedName>
</protein>
<dbReference type="AlphaFoldDB" id="X1TMQ7"/>
<comment type="caution">
    <text evidence="2">The sequence shown here is derived from an EMBL/GenBank/DDBJ whole genome shotgun (WGS) entry which is preliminary data.</text>
</comment>
<evidence type="ECO:0008006" key="3">
    <source>
        <dbReference type="Google" id="ProtNLM"/>
    </source>
</evidence>
<feature type="non-terminal residue" evidence="2">
    <location>
        <position position="1"/>
    </location>
</feature>
<keyword evidence="1" id="KW-0812">Transmembrane</keyword>
<evidence type="ECO:0000256" key="1">
    <source>
        <dbReference type="SAM" id="Phobius"/>
    </source>
</evidence>
<organism evidence="2">
    <name type="scientific">marine sediment metagenome</name>
    <dbReference type="NCBI Taxonomy" id="412755"/>
    <lineage>
        <taxon>unclassified sequences</taxon>
        <taxon>metagenomes</taxon>
        <taxon>ecological metagenomes</taxon>
    </lineage>
</organism>